<comment type="caution">
    <text evidence="2">The sequence shown here is derived from an EMBL/GenBank/DDBJ whole genome shotgun (WGS) entry which is preliminary data.</text>
</comment>
<protein>
    <submittedName>
        <fullName evidence="2">Uncharacterized protein</fullName>
    </submittedName>
</protein>
<feature type="compositionally biased region" description="Pro residues" evidence="1">
    <location>
        <begin position="249"/>
        <end position="261"/>
    </location>
</feature>
<accession>A0A0W0F015</accession>
<proteinExistence type="predicted"/>
<name>A0A0W0F015_MONRR</name>
<evidence type="ECO:0000313" key="2">
    <source>
        <dbReference type="EMBL" id="KTB29661.1"/>
    </source>
</evidence>
<dbReference type="EMBL" id="LATX01002420">
    <property type="protein sequence ID" value="KTB29661.1"/>
    <property type="molecule type" value="Genomic_DNA"/>
</dbReference>
<organism evidence="2 3">
    <name type="scientific">Moniliophthora roreri</name>
    <name type="common">Frosty pod rot fungus</name>
    <name type="synonym">Monilia roreri</name>
    <dbReference type="NCBI Taxonomy" id="221103"/>
    <lineage>
        <taxon>Eukaryota</taxon>
        <taxon>Fungi</taxon>
        <taxon>Dikarya</taxon>
        <taxon>Basidiomycota</taxon>
        <taxon>Agaricomycotina</taxon>
        <taxon>Agaricomycetes</taxon>
        <taxon>Agaricomycetidae</taxon>
        <taxon>Agaricales</taxon>
        <taxon>Marasmiineae</taxon>
        <taxon>Marasmiaceae</taxon>
        <taxon>Moniliophthora</taxon>
    </lineage>
</organism>
<dbReference type="AlphaFoldDB" id="A0A0W0F015"/>
<evidence type="ECO:0000256" key="1">
    <source>
        <dbReference type="SAM" id="MobiDB-lite"/>
    </source>
</evidence>
<dbReference type="Proteomes" id="UP000054988">
    <property type="component" value="Unassembled WGS sequence"/>
</dbReference>
<feature type="compositionally biased region" description="Low complexity" evidence="1">
    <location>
        <begin position="189"/>
        <end position="202"/>
    </location>
</feature>
<reference evidence="2 3" key="1">
    <citation type="submission" date="2015-12" db="EMBL/GenBank/DDBJ databases">
        <title>Draft genome sequence of Moniliophthora roreri, the causal agent of frosty pod rot of cacao.</title>
        <authorList>
            <person name="Aime M.C."/>
            <person name="Diaz-Valderrama J.R."/>
            <person name="Kijpornyongpan T."/>
            <person name="Phillips-Mora W."/>
        </authorList>
    </citation>
    <scope>NUCLEOTIDE SEQUENCE [LARGE SCALE GENOMIC DNA]</scope>
    <source>
        <strain evidence="2 3">MCA 2952</strain>
    </source>
</reference>
<sequence>MDPLPYNITISAQSLAIIYEPNHDIDSTPESSWNVTYTHGTALTLYGNQEVGNNSLQTTFIVSMKITWIGTAAYLYGNTMTSKPYNIFIDDGDAIAQIYPRNNLLAAVTGLPYRSHTITLNHVHINDVLALHYAVLTIGVGYEGAALEIADASNITPFIRTKSFYPQHRGSGSGSKRNPINEPETQDTLPSPSSNSNLDPPLGINASSPIRETDAGPATLPPEYDHSWASNANLPTPVPVSGSQRRALPIPPGPGPEPPIPVDKVEHEDSEQTVDPSSNSS</sequence>
<gene>
    <name evidence="2" type="ORF">WG66_17766</name>
</gene>
<evidence type="ECO:0000313" key="3">
    <source>
        <dbReference type="Proteomes" id="UP000054988"/>
    </source>
</evidence>
<feature type="region of interest" description="Disordered" evidence="1">
    <location>
        <begin position="166"/>
        <end position="281"/>
    </location>
</feature>